<feature type="domain" description="IrrE N-terminal-like" evidence="1">
    <location>
        <begin position="71"/>
        <end position="166"/>
    </location>
</feature>
<dbReference type="Gene3D" id="1.10.10.2910">
    <property type="match status" value="1"/>
</dbReference>
<dbReference type="RefSeq" id="WP_184128399.1">
    <property type="nucleotide sequence ID" value="NZ_JACHKT010000001.1"/>
</dbReference>
<dbReference type="Pfam" id="PF06114">
    <property type="entry name" value="Peptidase_M78"/>
    <property type="match status" value="1"/>
</dbReference>
<sequence>MSSFKQWAENKSLELRLQNGLKSYDYISAQQLANYLGVKIFTPNEIPRMSLDVFDSIKNNWSANTLICGDKYYIIHNNTHSPQRQQSNLMHEMAHIILKHSPEQLISANGLLLRHINEQNEKEAEWLGGCLQLPRQLLFELFRRGESVDNIICKYQVSIEMLRYRTNVTGLKNTFKSIKI</sequence>
<reference evidence="2 3" key="1">
    <citation type="submission" date="2020-08" db="EMBL/GenBank/DDBJ databases">
        <title>Functional genomics of gut bacteria from endangered species of beetles.</title>
        <authorList>
            <person name="Carlos-Shanley C."/>
        </authorList>
    </citation>
    <scope>NUCLEOTIDE SEQUENCE [LARGE SCALE GENOMIC DNA]</scope>
    <source>
        <strain evidence="2 3">S00070</strain>
    </source>
</reference>
<name>A0A841EK76_9BACT</name>
<dbReference type="Proteomes" id="UP000524404">
    <property type="component" value="Unassembled WGS sequence"/>
</dbReference>
<dbReference type="InterPro" id="IPR010359">
    <property type="entry name" value="IrrE_HExxH"/>
</dbReference>
<evidence type="ECO:0000313" key="3">
    <source>
        <dbReference type="Proteomes" id="UP000524404"/>
    </source>
</evidence>
<comment type="caution">
    <text evidence="2">The sequence shown here is derived from an EMBL/GenBank/DDBJ whole genome shotgun (WGS) entry which is preliminary data.</text>
</comment>
<protein>
    <submittedName>
        <fullName evidence="2">Zn-dependent peptidase ImmA (M78 family)</fullName>
    </submittedName>
</protein>
<dbReference type="EMBL" id="JACHKT010000001">
    <property type="protein sequence ID" value="MBB6001433.1"/>
    <property type="molecule type" value="Genomic_DNA"/>
</dbReference>
<proteinExistence type="predicted"/>
<dbReference type="AlphaFoldDB" id="A0A841EK76"/>
<organism evidence="2 3">
    <name type="scientific">Arcicella rosea</name>
    <dbReference type="NCBI Taxonomy" id="502909"/>
    <lineage>
        <taxon>Bacteria</taxon>
        <taxon>Pseudomonadati</taxon>
        <taxon>Bacteroidota</taxon>
        <taxon>Cytophagia</taxon>
        <taxon>Cytophagales</taxon>
        <taxon>Flectobacillaceae</taxon>
        <taxon>Arcicella</taxon>
    </lineage>
</organism>
<keyword evidence="3" id="KW-1185">Reference proteome</keyword>
<evidence type="ECO:0000259" key="1">
    <source>
        <dbReference type="Pfam" id="PF06114"/>
    </source>
</evidence>
<accession>A0A841EK76</accession>
<gene>
    <name evidence="2" type="ORF">HNP25_000072</name>
</gene>
<evidence type="ECO:0000313" key="2">
    <source>
        <dbReference type="EMBL" id="MBB6001433.1"/>
    </source>
</evidence>